<dbReference type="Pfam" id="PF14534">
    <property type="entry name" value="DUF4440"/>
    <property type="match status" value="1"/>
</dbReference>
<organism evidence="2 3">
    <name type="scientific">Metabacillus flavus</name>
    <dbReference type="NCBI Taxonomy" id="2823519"/>
    <lineage>
        <taxon>Bacteria</taxon>
        <taxon>Bacillati</taxon>
        <taxon>Bacillota</taxon>
        <taxon>Bacilli</taxon>
        <taxon>Bacillales</taxon>
        <taxon>Bacillaceae</taxon>
        <taxon>Metabacillus</taxon>
    </lineage>
</organism>
<comment type="caution">
    <text evidence="2">The sequence shown here is derived from an EMBL/GenBank/DDBJ whole genome shotgun (WGS) entry which is preliminary data.</text>
</comment>
<evidence type="ECO:0000313" key="2">
    <source>
        <dbReference type="EMBL" id="MBS2968319.1"/>
    </source>
</evidence>
<sequence>MEHELKEIIKKCDTAIKEEDFDTLMNYYTEDAILVVKPGRIARGKNEIKKAFIEISKYFNNSIVPAQGEMIILEAGDTALVLSQTLLDADKEDSEFSMERKATYVFKKNSNAEWLCAIDNSYGTDLLSN</sequence>
<name>A0ABS5LC62_9BACI</name>
<evidence type="ECO:0000259" key="1">
    <source>
        <dbReference type="Pfam" id="PF14534"/>
    </source>
</evidence>
<gene>
    <name evidence="2" type="ORF">J9317_06045</name>
</gene>
<protein>
    <submittedName>
        <fullName evidence="2">DUF4440 domain-containing protein</fullName>
    </submittedName>
</protein>
<dbReference type="Gene3D" id="3.10.450.50">
    <property type="match status" value="1"/>
</dbReference>
<accession>A0ABS5LC62</accession>
<dbReference type="InterPro" id="IPR032710">
    <property type="entry name" value="NTF2-like_dom_sf"/>
</dbReference>
<dbReference type="Proteomes" id="UP000682403">
    <property type="component" value="Unassembled WGS sequence"/>
</dbReference>
<dbReference type="EMBL" id="JAGVRK010000001">
    <property type="protein sequence ID" value="MBS2968319.1"/>
    <property type="molecule type" value="Genomic_DNA"/>
</dbReference>
<reference evidence="2 3" key="1">
    <citation type="submission" date="2021-04" db="EMBL/GenBank/DDBJ databases">
        <title>Metabacillus sp. strain KIGAM252 whole genome sequence.</title>
        <authorList>
            <person name="Seo M.-J."/>
            <person name="Cho E.-S."/>
            <person name="Hwang C.Y."/>
            <person name="Yoon D.J."/>
        </authorList>
    </citation>
    <scope>NUCLEOTIDE SEQUENCE [LARGE SCALE GENOMIC DNA]</scope>
    <source>
        <strain evidence="2 3">KIGAM252</strain>
    </source>
</reference>
<feature type="domain" description="DUF4440" evidence="1">
    <location>
        <begin position="6"/>
        <end position="115"/>
    </location>
</feature>
<dbReference type="InterPro" id="IPR027843">
    <property type="entry name" value="DUF4440"/>
</dbReference>
<proteinExistence type="predicted"/>
<evidence type="ECO:0000313" key="3">
    <source>
        <dbReference type="Proteomes" id="UP000682403"/>
    </source>
</evidence>
<dbReference type="SUPFAM" id="SSF54427">
    <property type="entry name" value="NTF2-like"/>
    <property type="match status" value="1"/>
</dbReference>
<dbReference type="RefSeq" id="WP_211557027.1">
    <property type="nucleotide sequence ID" value="NZ_JAGVRK010000001.1"/>
</dbReference>
<keyword evidence="3" id="KW-1185">Reference proteome</keyword>